<reference evidence="7" key="1">
    <citation type="submission" date="2022-08" db="EMBL/GenBank/DDBJ databases">
        <authorList>
            <person name="Kallberg Y."/>
            <person name="Tangrot J."/>
            <person name="Rosling A."/>
        </authorList>
    </citation>
    <scope>NUCLEOTIDE SEQUENCE</scope>
    <source>
        <strain evidence="7">Wild A</strain>
    </source>
</reference>
<dbReference type="PROSITE" id="PS50011">
    <property type="entry name" value="PROTEIN_KINASE_DOM"/>
    <property type="match status" value="1"/>
</dbReference>
<feature type="domain" description="Protein kinase" evidence="6">
    <location>
        <begin position="1"/>
        <end position="151"/>
    </location>
</feature>
<protein>
    <submittedName>
        <fullName evidence="7">14897_t:CDS:1</fullName>
    </submittedName>
</protein>
<comment type="caution">
    <text evidence="7">The sequence shown here is derived from an EMBL/GenBank/DDBJ whole genome shotgun (WGS) entry which is preliminary data.</text>
</comment>
<accession>A0A9W4T4E3</accession>
<dbReference type="PANTHER" id="PTHR24351">
    <property type="entry name" value="RIBOSOMAL PROTEIN S6 KINASE"/>
    <property type="match status" value="1"/>
</dbReference>
<evidence type="ECO:0000259" key="6">
    <source>
        <dbReference type="PROSITE" id="PS50011"/>
    </source>
</evidence>
<keyword evidence="4" id="KW-0418">Kinase</keyword>
<dbReference type="Gene3D" id="1.10.510.10">
    <property type="entry name" value="Transferase(Phosphotransferase) domain 1"/>
    <property type="match status" value="1"/>
</dbReference>
<evidence type="ECO:0000313" key="7">
    <source>
        <dbReference type="EMBL" id="CAI2194004.1"/>
    </source>
</evidence>
<feature type="non-terminal residue" evidence="7">
    <location>
        <position position="1"/>
    </location>
</feature>
<keyword evidence="8" id="KW-1185">Reference proteome</keyword>
<dbReference type="Proteomes" id="UP001153678">
    <property type="component" value="Unassembled WGS sequence"/>
</dbReference>
<evidence type="ECO:0000256" key="5">
    <source>
        <dbReference type="ARBA" id="ARBA00022840"/>
    </source>
</evidence>
<keyword evidence="2" id="KW-0808">Transferase</keyword>
<evidence type="ECO:0000256" key="1">
    <source>
        <dbReference type="ARBA" id="ARBA00022527"/>
    </source>
</evidence>
<dbReference type="SMART" id="SM00220">
    <property type="entry name" value="S_TKc"/>
    <property type="match status" value="1"/>
</dbReference>
<dbReference type="GO" id="GO:0005524">
    <property type="term" value="F:ATP binding"/>
    <property type="evidence" value="ECO:0007669"/>
    <property type="project" value="UniProtKB-KW"/>
</dbReference>
<dbReference type="SUPFAM" id="SSF56112">
    <property type="entry name" value="Protein kinase-like (PK-like)"/>
    <property type="match status" value="1"/>
</dbReference>
<dbReference type="InterPro" id="IPR000719">
    <property type="entry name" value="Prot_kinase_dom"/>
</dbReference>
<organism evidence="7 8">
    <name type="scientific">Funneliformis geosporum</name>
    <dbReference type="NCBI Taxonomy" id="1117311"/>
    <lineage>
        <taxon>Eukaryota</taxon>
        <taxon>Fungi</taxon>
        <taxon>Fungi incertae sedis</taxon>
        <taxon>Mucoromycota</taxon>
        <taxon>Glomeromycotina</taxon>
        <taxon>Glomeromycetes</taxon>
        <taxon>Glomerales</taxon>
        <taxon>Glomeraceae</taxon>
        <taxon>Funneliformis</taxon>
    </lineage>
</organism>
<keyword evidence="1" id="KW-0723">Serine/threonine-protein kinase</keyword>
<dbReference type="AlphaFoldDB" id="A0A9W4T4E3"/>
<keyword evidence="5" id="KW-0067">ATP-binding</keyword>
<evidence type="ECO:0000256" key="3">
    <source>
        <dbReference type="ARBA" id="ARBA00022741"/>
    </source>
</evidence>
<evidence type="ECO:0000313" key="8">
    <source>
        <dbReference type="Proteomes" id="UP001153678"/>
    </source>
</evidence>
<proteinExistence type="predicted"/>
<evidence type="ECO:0000256" key="4">
    <source>
        <dbReference type="ARBA" id="ARBA00022777"/>
    </source>
</evidence>
<dbReference type="OrthoDB" id="4062651at2759"/>
<dbReference type="EMBL" id="CAMKVN010010310">
    <property type="protein sequence ID" value="CAI2194004.1"/>
    <property type="molecule type" value="Genomic_DNA"/>
</dbReference>
<gene>
    <name evidence="7" type="ORF">FWILDA_LOCUS16360</name>
</gene>
<name>A0A9W4T4E3_9GLOM</name>
<dbReference type="GO" id="GO:0004674">
    <property type="term" value="F:protein serine/threonine kinase activity"/>
    <property type="evidence" value="ECO:0007669"/>
    <property type="project" value="UniProtKB-KW"/>
</dbReference>
<keyword evidence="3" id="KW-0547">Nucleotide-binding</keyword>
<dbReference type="InterPro" id="IPR011009">
    <property type="entry name" value="Kinase-like_dom_sf"/>
</dbReference>
<dbReference type="Pfam" id="PF00069">
    <property type="entry name" value="Pkinase"/>
    <property type="match status" value="1"/>
</dbReference>
<sequence>LINLELEFIHKQEIIHRDFHSGNILIENESDIVISDLGISKLSTDLSDDENNYYGIMPYIAPEIFQEKKYTKASDIYSFSIIMWELMNGKRPFEDQAYDTDLMIRIIDAEGFWNRLTLLLIYNLSNLQELSLSSHENNVLEVLQELILSQF</sequence>
<evidence type="ECO:0000256" key="2">
    <source>
        <dbReference type="ARBA" id="ARBA00022679"/>
    </source>
</evidence>